<dbReference type="InterPro" id="IPR011991">
    <property type="entry name" value="ArsR-like_HTH"/>
</dbReference>
<dbReference type="Proteomes" id="UP001314261">
    <property type="component" value="Unassembled WGS sequence"/>
</dbReference>
<evidence type="ECO:0000259" key="4">
    <source>
        <dbReference type="PROSITE" id="PS50987"/>
    </source>
</evidence>
<dbReference type="RefSeq" id="WP_338345949.1">
    <property type="nucleotide sequence ID" value="NZ_CAUZLR010000002.1"/>
</dbReference>
<keyword evidence="2" id="KW-0238">DNA-binding</keyword>
<dbReference type="Gene3D" id="1.10.10.10">
    <property type="entry name" value="Winged helix-like DNA-binding domain superfamily/Winged helix DNA-binding domain"/>
    <property type="match status" value="1"/>
</dbReference>
<accession>A0ABN9YMQ1</accession>
<dbReference type="PRINTS" id="PR00778">
    <property type="entry name" value="HTHARSR"/>
</dbReference>
<reference evidence="5 6" key="1">
    <citation type="submission" date="2023-10" db="EMBL/GenBank/DDBJ databases">
        <authorList>
            <person name="Botero Cardona J."/>
        </authorList>
    </citation>
    <scope>NUCLEOTIDE SEQUENCE [LARGE SCALE GENOMIC DNA]</scope>
    <source>
        <strain evidence="5 6">R-54839</strain>
    </source>
</reference>
<evidence type="ECO:0000256" key="3">
    <source>
        <dbReference type="ARBA" id="ARBA00023163"/>
    </source>
</evidence>
<evidence type="ECO:0000256" key="2">
    <source>
        <dbReference type="ARBA" id="ARBA00023125"/>
    </source>
</evidence>
<dbReference type="InterPro" id="IPR051011">
    <property type="entry name" value="Metal_resp_trans_reg"/>
</dbReference>
<dbReference type="CDD" id="cd00090">
    <property type="entry name" value="HTH_ARSR"/>
    <property type="match status" value="1"/>
</dbReference>
<dbReference type="InterPro" id="IPR001845">
    <property type="entry name" value="HTH_ArsR_DNA-bd_dom"/>
</dbReference>
<dbReference type="SUPFAM" id="SSF46785">
    <property type="entry name" value="Winged helix' DNA-binding domain"/>
    <property type="match status" value="1"/>
</dbReference>
<protein>
    <submittedName>
        <fullName evidence="5">ArsR family (ArsR)</fullName>
    </submittedName>
</protein>
<evidence type="ECO:0000313" key="5">
    <source>
        <dbReference type="EMBL" id="CAK1232743.1"/>
    </source>
</evidence>
<dbReference type="PROSITE" id="PS50987">
    <property type="entry name" value="HTH_ARSR_2"/>
    <property type="match status" value="1"/>
</dbReference>
<dbReference type="Pfam" id="PF01022">
    <property type="entry name" value="HTH_5"/>
    <property type="match status" value="1"/>
</dbReference>
<proteinExistence type="predicted"/>
<dbReference type="NCBIfam" id="NF033788">
    <property type="entry name" value="HTH_metalloreg"/>
    <property type="match status" value="1"/>
</dbReference>
<feature type="domain" description="HTH arsR-type" evidence="4">
    <location>
        <begin position="1"/>
        <end position="95"/>
    </location>
</feature>
<evidence type="ECO:0000256" key="1">
    <source>
        <dbReference type="ARBA" id="ARBA00023015"/>
    </source>
</evidence>
<organism evidence="5 6">
    <name type="scientific">Fructobacillus fructosus</name>
    <dbReference type="NCBI Taxonomy" id="1631"/>
    <lineage>
        <taxon>Bacteria</taxon>
        <taxon>Bacillati</taxon>
        <taxon>Bacillota</taxon>
        <taxon>Bacilli</taxon>
        <taxon>Lactobacillales</taxon>
        <taxon>Lactobacillaceae</taxon>
        <taxon>Fructobacillus</taxon>
    </lineage>
</organism>
<keyword evidence="1" id="KW-0805">Transcription regulation</keyword>
<gene>
    <name evidence="5" type="ORF">R54839_PPFHFPJH_00515</name>
</gene>
<dbReference type="EMBL" id="CAUZLR010000002">
    <property type="protein sequence ID" value="CAK1232743.1"/>
    <property type="molecule type" value="Genomic_DNA"/>
</dbReference>
<name>A0ABN9YMQ1_9LACO</name>
<evidence type="ECO:0000313" key="6">
    <source>
        <dbReference type="Proteomes" id="UP001314261"/>
    </source>
</evidence>
<comment type="caution">
    <text evidence="5">The sequence shown here is derived from an EMBL/GenBank/DDBJ whole genome shotgun (WGS) entry which is preliminary data.</text>
</comment>
<dbReference type="PANTHER" id="PTHR43132">
    <property type="entry name" value="ARSENICAL RESISTANCE OPERON REPRESSOR ARSR-RELATED"/>
    <property type="match status" value="1"/>
</dbReference>
<sequence>MQKEIQLELSHIFKLLAGEKRLAILMLLQERSYSVNEIVEVLGMEQSAVSHQLRKLRENQVVTVEKVGRTGYYRLTDSHILDLLANAERHVEHVVNHESHAEWVAQHKEGKND</sequence>
<keyword evidence="3" id="KW-0804">Transcription</keyword>
<dbReference type="InterPro" id="IPR036390">
    <property type="entry name" value="WH_DNA-bd_sf"/>
</dbReference>
<keyword evidence="6" id="KW-1185">Reference proteome</keyword>
<dbReference type="SMART" id="SM00418">
    <property type="entry name" value="HTH_ARSR"/>
    <property type="match status" value="1"/>
</dbReference>
<dbReference type="InterPro" id="IPR036388">
    <property type="entry name" value="WH-like_DNA-bd_sf"/>
</dbReference>
<dbReference type="PANTHER" id="PTHR43132:SF6">
    <property type="entry name" value="HTH-TYPE TRANSCRIPTIONAL REPRESSOR CZRA"/>
    <property type="match status" value="1"/>
</dbReference>